<comment type="caution">
    <text evidence="1">The sequence shown here is derived from an EMBL/GenBank/DDBJ whole genome shotgun (WGS) entry which is preliminary data.</text>
</comment>
<dbReference type="Proteomes" id="UP001179952">
    <property type="component" value="Unassembled WGS sequence"/>
</dbReference>
<dbReference type="EMBL" id="JAUJYN010000007">
    <property type="protein sequence ID" value="KAK1267765.1"/>
    <property type="molecule type" value="Genomic_DNA"/>
</dbReference>
<accession>A0AAV9AU05</accession>
<dbReference type="AlphaFoldDB" id="A0AAV9AU05"/>
<keyword evidence="2" id="KW-1185">Reference proteome</keyword>
<sequence>MISDLWGNISKIHGGHRLRFMSISSIHGYVIDSRGVCLGFIEEYVSDSWYQIHEKYNLEFRGMSRIQRFSDSWGEYVSDSCV</sequence>
<proteinExistence type="predicted"/>
<reference evidence="1" key="1">
    <citation type="journal article" date="2023" name="Nat. Commun.">
        <title>Diploid and tetraploid genomes of Acorus and the evolution of monocots.</title>
        <authorList>
            <person name="Ma L."/>
            <person name="Liu K.W."/>
            <person name="Li Z."/>
            <person name="Hsiao Y.Y."/>
            <person name="Qi Y."/>
            <person name="Fu T."/>
            <person name="Tang G.D."/>
            <person name="Zhang D."/>
            <person name="Sun W.H."/>
            <person name="Liu D.K."/>
            <person name="Li Y."/>
            <person name="Chen G.Z."/>
            <person name="Liu X.D."/>
            <person name="Liao X.Y."/>
            <person name="Jiang Y.T."/>
            <person name="Yu X."/>
            <person name="Hao Y."/>
            <person name="Huang J."/>
            <person name="Zhao X.W."/>
            <person name="Ke S."/>
            <person name="Chen Y.Y."/>
            <person name="Wu W.L."/>
            <person name="Hsu J.L."/>
            <person name="Lin Y.F."/>
            <person name="Huang M.D."/>
            <person name="Li C.Y."/>
            <person name="Huang L."/>
            <person name="Wang Z.W."/>
            <person name="Zhao X."/>
            <person name="Zhong W.Y."/>
            <person name="Peng D.H."/>
            <person name="Ahmad S."/>
            <person name="Lan S."/>
            <person name="Zhang J.S."/>
            <person name="Tsai W.C."/>
            <person name="Van de Peer Y."/>
            <person name="Liu Z.J."/>
        </authorList>
    </citation>
    <scope>NUCLEOTIDE SEQUENCE</scope>
    <source>
        <strain evidence="1">SCP</strain>
    </source>
</reference>
<evidence type="ECO:0000313" key="1">
    <source>
        <dbReference type="EMBL" id="KAK1267765.1"/>
    </source>
</evidence>
<evidence type="ECO:0000313" key="2">
    <source>
        <dbReference type="Proteomes" id="UP001179952"/>
    </source>
</evidence>
<protein>
    <submittedName>
        <fullName evidence="1">Uncharacterized protein</fullName>
    </submittedName>
</protein>
<gene>
    <name evidence="1" type="ORF">QJS04_geneDACA016361</name>
</gene>
<reference evidence="1" key="2">
    <citation type="submission" date="2023-06" db="EMBL/GenBank/DDBJ databases">
        <authorList>
            <person name="Ma L."/>
            <person name="Liu K.-W."/>
            <person name="Li Z."/>
            <person name="Hsiao Y.-Y."/>
            <person name="Qi Y."/>
            <person name="Fu T."/>
            <person name="Tang G."/>
            <person name="Zhang D."/>
            <person name="Sun W.-H."/>
            <person name="Liu D.-K."/>
            <person name="Li Y."/>
            <person name="Chen G.-Z."/>
            <person name="Liu X.-D."/>
            <person name="Liao X.-Y."/>
            <person name="Jiang Y.-T."/>
            <person name="Yu X."/>
            <person name="Hao Y."/>
            <person name="Huang J."/>
            <person name="Zhao X.-W."/>
            <person name="Ke S."/>
            <person name="Chen Y.-Y."/>
            <person name="Wu W.-L."/>
            <person name="Hsu J.-L."/>
            <person name="Lin Y.-F."/>
            <person name="Huang M.-D."/>
            <person name="Li C.-Y."/>
            <person name="Huang L."/>
            <person name="Wang Z.-W."/>
            <person name="Zhao X."/>
            <person name="Zhong W.-Y."/>
            <person name="Peng D.-H."/>
            <person name="Ahmad S."/>
            <person name="Lan S."/>
            <person name="Zhang J.-S."/>
            <person name="Tsai W.-C."/>
            <person name="Van De Peer Y."/>
            <person name="Liu Z.-J."/>
        </authorList>
    </citation>
    <scope>NUCLEOTIDE SEQUENCE</scope>
    <source>
        <strain evidence="1">SCP</strain>
        <tissue evidence="1">Leaves</tissue>
    </source>
</reference>
<organism evidence="1 2">
    <name type="scientific">Acorus gramineus</name>
    <name type="common">Dwarf sweet flag</name>
    <dbReference type="NCBI Taxonomy" id="55184"/>
    <lineage>
        <taxon>Eukaryota</taxon>
        <taxon>Viridiplantae</taxon>
        <taxon>Streptophyta</taxon>
        <taxon>Embryophyta</taxon>
        <taxon>Tracheophyta</taxon>
        <taxon>Spermatophyta</taxon>
        <taxon>Magnoliopsida</taxon>
        <taxon>Liliopsida</taxon>
        <taxon>Acoraceae</taxon>
        <taxon>Acorus</taxon>
    </lineage>
</organism>
<name>A0AAV9AU05_ACOGR</name>